<feature type="transmembrane region" description="Helical" evidence="11">
    <location>
        <begin position="1005"/>
        <end position="1025"/>
    </location>
</feature>
<name>A0A9P5VQ23_9FUNG</name>
<dbReference type="SUPFAM" id="SSF56112">
    <property type="entry name" value="Protein kinase-like (PK-like)"/>
    <property type="match status" value="1"/>
</dbReference>
<evidence type="ECO:0000256" key="2">
    <source>
        <dbReference type="ARBA" id="ARBA00012438"/>
    </source>
</evidence>
<evidence type="ECO:0000256" key="7">
    <source>
        <dbReference type="ARBA" id="ARBA00022840"/>
    </source>
</evidence>
<dbReference type="PANTHER" id="PTHR45339">
    <property type="entry name" value="HYBRID SIGNAL TRANSDUCTION HISTIDINE KINASE J"/>
    <property type="match status" value="1"/>
</dbReference>
<evidence type="ECO:0000256" key="6">
    <source>
        <dbReference type="ARBA" id="ARBA00022777"/>
    </source>
</evidence>
<dbReference type="FunFam" id="1.10.287.130:FF:000002">
    <property type="entry name" value="Two-component osmosensing histidine kinase"/>
    <property type="match status" value="1"/>
</dbReference>
<dbReference type="Gene3D" id="1.10.510.10">
    <property type="entry name" value="Transferase(Phosphotransferase) domain 1"/>
    <property type="match status" value="2"/>
</dbReference>
<evidence type="ECO:0000256" key="10">
    <source>
        <dbReference type="SAM" id="MobiDB-lite"/>
    </source>
</evidence>
<evidence type="ECO:0000259" key="12">
    <source>
        <dbReference type="PROSITE" id="PS50011"/>
    </source>
</evidence>
<dbReference type="SMART" id="SM00387">
    <property type="entry name" value="HATPase_c"/>
    <property type="match status" value="1"/>
</dbReference>
<dbReference type="Gene3D" id="3.30.565.10">
    <property type="entry name" value="Histidine kinase-like ATPase, C-terminal domain"/>
    <property type="match status" value="1"/>
</dbReference>
<dbReference type="GO" id="GO:0000155">
    <property type="term" value="F:phosphorelay sensor kinase activity"/>
    <property type="evidence" value="ECO:0007669"/>
    <property type="project" value="InterPro"/>
</dbReference>
<dbReference type="SUPFAM" id="SSF53822">
    <property type="entry name" value="Periplasmic binding protein-like I"/>
    <property type="match status" value="1"/>
</dbReference>
<feature type="region of interest" description="Disordered" evidence="10">
    <location>
        <begin position="1148"/>
        <end position="1195"/>
    </location>
</feature>
<dbReference type="Pfam" id="PF13407">
    <property type="entry name" value="Peripla_BP_4"/>
    <property type="match status" value="1"/>
</dbReference>
<feature type="region of interest" description="Disordered" evidence="10">
    <location>
        <begin position="887"/>
        <end position="938"/>
    </location>
</feature>
<dbReference type="Pfam" id="PF00512">
    <property type="entry name" value="HisKA"/>
    <property type="match status" value="1"/>
</dbReference>
<evidence type="ECO:0000313" key="15">
    <source>
        <dbReference type="EMBL" id="KAF9335823.1"/>
    </source>
</evidence>
<evidence type="ECO:0000256" key="11">
    <source>
        <dbReference type="SAM" id="Phobius"/>
    </source>
</evidence>
<evidence type="ECO:0000256" key="4">
    <source>
        <dbReference type="ARBA" id="ARBA00022679"/>
    </source>
</evidence>
<organism evidence="15 16">
    <name type="scientific">Podila minutissima</name>
    <dbReference type="NCBI Taxonomy" id="64525"/>
    <lineage>
        <taxon>Eukaryota</taxon>
        <taxon>Fungi</taxon>
        <taxon>Fungi incertae sedis</taxon>
        <taxon>Mucoromycota</taxon>
        <taxon>Mortierellomycotina</taxon>
        <taxon>Mortierellomycetes</taxon>
        <taxon>Mortierellales</taxon>
        <taxon>Mortierellaceae</taxon>
        <taxon>Podila</taxon>
    </lineage>
</organism>
<accession>A0A9P5VQ23</accession>
<dbReference type="EMBL" id="JAAAUY010000084">
    <property type="protein sequence ID" value="KAF9335823.1"/>
    <property type="molecule type" value="Genomic_DNA"/>
</dbReference>
<dbReference type="InterPro" id="IPR011006">
    <property type="entry name" value="CheY-like_superfamily"/>
</dbReference>
<dbReference type="InterPro" id="IPR003661">
    <property type="entry name" value="HisK_dim/P_dom"/>
</dbReference>
<evidence type="ECO:0000256" key="9">
    <source>
        <dbReference type="PROSITE-ProRule" id="PRU00169"/>
    </source>
</evidence>
<feature type="domain" description="Histidine kinase" evidence="13">
    <location>
        <begin position="1412"/>
        <end position="1735"/>
    </location>
</feature>
<dbReference type="Gene3D" id="1.10.287.130">
    <property type="match status" value="1"/>
</dbReference>
<keyword evidence="16" id="KW-1185">Reference proteome</keyword>
<dbReference type="InterPro" id="IPR001789">
    <property type="entry name" value="Sig_transdc_resp-reg_receiver"/>
</dbReference>
<dbReference type="InterPro" id="IPR000719">
    <property type="entry name" value="Prot_kinase_dom"/>
</dbReference>
<feature type="compositionally biased region" description="Low complexity" evidence="10">
    <location>
        <begin position="929"/>
        <end position="938"/>
    </location>
</feature>
<keyword evidence="7" id="KW-0067">ATP-binding</keyword>
<keyword evidence="3 9" id="KW-0597">Phosphoprotein</keyword>
<protein>
    <recommendedName>
        <fullName evidence="2">histidine kinase</fullName>
        <ecNumber evidence="2">2.7.13.3</ecNumber>
    </recommendedName>
</protein>
<keyword evidence="5" id="KW-0547">Nucleotide-binding</keyword>
<feature type="compositionally biased region" description="Polar residues" evidence="10">
    <location>
        <begin position="1"/>
        <end position="19"/>
    </location>
</feature>
<dbReference type="PROSITE" id="PS50109">
    <property type="entry name" value="HIS_KIN"/>
    <property type="match status" value="1"/>
</dbReference>
<feature type="region of interest" description="Disordered" evidence="10">
    <location>
        <begin position="2468"/>
        <end position="2497"/>
    </location>
</feature>
<comment type="caution">
    <text evidence="15">The sequence shown here is derived from an EMBL/GenBank/DDBJ whole genome shotgun (WGS) entry which is preliminary data.</text>
</comment>
<dbReference type="EC" id="2.7.13.3" evidence="2"/>
<keyword evidence="11" id="KW-1133">Transmembrane helix</keyword>
<feature type="compositionally biased region" description="Polar residues" evidence="10">
    <location>
        <begin position="887"/>
        <end position="899"/>
    </location>
</feature>
<keyword evidence="6" id="KW-0418">Kinase</keyword>
<dbReference type="SMART" id="SM01411">
    <property type="entry name" value="Ephrin_rec_like"/>
    <property type="match status" value="1"/>
</dbReference>
<dbReference type="CDD" id="cd16922">
    <property type="entry name" value="HATPase_EvgS-ArcB-TorS-like"/>
    <property type="match status" value="1"/>
</dbReference>
<feature type="compositionally biased region" description="Polar residues" evidence="10">
    <location>
        <begin position="914"/>
        <end position="928"/>
    </location>
</feature>
<feature type="domain" description="Protein kinase" evidence="12">
    <location>
        <begin position="941"/>
        <end position="1346"/>
    </location>
</feature>
<evidence type="ECO:0000259" key="13">
    <source>
        <dbReference type="PROSITE" id="PS50109"/>
    </source>
</evidence>
<dbReference type="InterPro" id="IPR036097">
    <property type="entry name" value="HisK_dim/P_sf"/>
</dbReference>
<dbReference type="InterPro" id="IPR028082">
    <property type="entry name" value="Peripla_BP_I"/>
</dbReference>
<dbReference type="SUPFAM" id="SSF47384">
    <property type="entry name" value="Homodimeric domain of signal transducing histidine kinase"/>
    <property type="match status" value="1"/>
</dbReference>
<dbReference type="SUPFAM" id="SSF55874">
    <property type="entry name" value="ATPase domain of HSP90 chaperone/DNA topoisomerase II/histidine kinase"/>
    <property type="match status" value="2"/>
</dbReference>
<dbReference type="InterPro" id="IPR003594">
    <property type="entry name" value="HATPase_dom"/>
</dbReference>
<keyword evidence="11" id="KW-0472">Membrane</keyword>
<keyword evidence="11" id="KW-0812">Transmembrane</keyword>
<dbReference type="Pfam" id="PF07714">
    <property type="entry name" value="PK_Tyr_Ser-Thr"/>
    <property type="match status" value="1"/>
</dbReference>
<evidence type="ECO:0000256" key="3">
    <source>
        <dbReference type="ARBA" id="ARBA00022553"/>
    </source>
</evidence>
<feature type="compositionally biased region" description="Polar residues" evidence="10">
    <location>
        <begin position="1177"/>
        <end position="1195"/>
    </location>
</feature>
<dbReference type="InterPro" id="IPR001245">
    <property type="entry name" value="Ser-Thr/Tyr_kinase_cat_dom"/>
</dbReference>
<feature type="region of interest" description="Disordered" evidence="10">
    <location>
        <begin position="2184"/>
        <end position="2234"/>
    </location>
</feature>
<feature type="region of interest" description="Disordered" evidence="10">
    <location>
        <begin position="1878"/>
        <end position="1978"/>
    </location>
</feature>
<evidence type="ECO:0000256" key="1">
    <source>
        <dbReference type="ARBA" id="ARBA00000085"/>
    </source>
</evidence>
<dbReference type="PROSITE" id="PS50110">
    <property type="entry name" value="RESPONSE_REGULATORY"/>
    <property type="match status" value="1"/>
</dbReference>
<gene>
    <name evidence="15" type="ORF">BG006_010538</name>
</gene>
<dbReference type="Proteomes" id="UP000696485">
    <property type="component" value="Unassembled WGS sequence"/>
</dbReference>
<dbReference type="GO" id="GO:0005524">
    <property type="term" value="F:ATP binding"/>
    <property type="evidence" value="ECO:0007669"/>
    <property type="project" value="UniProtKB-KW"/>
</dbReference>
<dbReference type="CDD" id="cd17546">
    <property type="entry name" value="REC_hyHK_CKI1_RcsC-like"/>
    <property type="match status" value="1"/>
</dbReference>
<evidence type="ECO:0000313" key="16">
    <source>
        <dbReference type="Proteomes" id="UP000696485"/>
    </source>
</evidence>
<dbReference type="Gene3D" id="3.40.50.2300">
    <property type="match status" value="3"/>
</dbReference>
<proteinExistence type="predicted"/>
<evidence type="ECO:0000256" key="5">
    <source>
        <dbReference type="ARBA" id="ARBA00022741"/>
    </source>
</evidence>
<keyword evidence="4" id="KW-0808">Transferase</keyword>
<feature type="domain" description="Response regulatory" evidence="14">
    <location>
        <begin position="2295"/>
        <end position="2462"/>
    </location>
</feature>
<dbReference type="SMART" id="SM00448">
    <property type="entry name" value="REC"/>
    <property type="match status" value="1"/>
</dbReference>
<dbReference type="InterPro" id="IPR005467">
    <property type="entry name" value="His_kinase_dom"/>
</dbReference>
<reference evidence="15" key="1">
    <citation type="journal article" date="2020" name="Fungal Divers.">
        <title>Resolving the Mortierellaceae phylogeny through synthesis of multi-gene phylogenetics and phylogenomics.</title>
        <authorList>
            <person name="Vandepol N."/>
            <person name="Liber J."/>
            <person name="Desiro A."/>
            <person name="Na H."/>
            <person name="Kennedy M."/>
            <person name="Barry K."/>
            <person name="Grigoriev I.V."/>
            <person name="Miller A.N."/>
            <person name="O'Donnell K."/>
            <person name="Stajich J.E."/>
            <person name="Bonito G."/>
        </authorList>
    </citation>
    <scope>NUCLEOTIDE SEQUENCE</scope>
    <source>
        <strain evidence="15">NVP1</strain>
    </source>
</reference>
<dbReference type="PRINTS" id="PR00344">
    <property type="entry name" value="BCTRLSENSOR"/>
</dbReference>
<dbReference type="PROSITE" id="PS50011">
    <property type="entry name" value="PROTEIN_KINASE_DOM"/>
    <property type="match status" value="1"/>
</dbReference>
<comment type="catalytic activity">
    <reaction evidence="1">
        <text>ATP + protein L-histidine = ADP + protein N-phospho-L-histidine.</text>
        <dbReference type="EC" id="2.7.13.3"/>
    </reaction>
</comment>
<dbReference type="SUPFAM" id="SSF52172">
    <property type="entry name" value="CheY-like"/>
    <property type="match status" value="1"/>
</dbReference>
<dbReference type="InterPro" id="IPR011009">
    <property type="entry name" value="Kinase-like_dom_sf"/>
</dbReference>
<feature type="modified residue" description="4-aspartylphosphate" evidence="9">
    <location>
        <position position="2392"/>
    </location>
</feature>
<dbReference type="Pfam" id="PF00072">
    <property type="entry name" value="Response_reg"/>
    <property type="match status" value="1"/>
</dbReference>
<evidence type="ECO:0000259" key="14">
    <source>
        <dbReference type="PROSITE" id="PS50110"/>
    </source>
</evidence>
<feature type="compositionally biased region" description="Polar residues" evidence="10">
    <location>
        <begin position="1109"/>
        <end position="1120"/>
    </location>
</feature>
<dbReference type="InterPro" id="IPR025997">
    <property type="entry name" value="SBP_2_dom"/>
</dbReference>
<evidence type="ECO:0000256" key="8">
    <source>
        <dbReference type="ARBA" id="ARBA00023012"/>
    </source>
</evidence>
<feature type="compositionally biased region" description="Low complexity" evidence="10">
    <location>
        <begin position="1878"/>
        <end position="1889"/>
    </location>
</feature>
<feature type="region of interest" description="Disordered" evidence="10">
    <location>
        <begin position="1565"/>
        <end position="1638"/>
    </location>
</feature>
<dbReference type="PANTHER" id="PTHR45339:SF3">
    <property type="entry name" value="HISTIDINE KINASE"/>
    <property type="match status" value="1"/>
</dbReference>
<keyword evidence="8" id="KW-0902">Two-component regulatory system</keyword>
<feature type="compositionally biased region" description="Basic residues" evidence="10">
    <location>
        <begin position="1570"/>
        <end position="1581"/>
    </location>
</feature>
<feature type="compositionally biased region" description="Polar residues" evidence="10">
    <location>
        <begin position="1956"/>
        <end position="1968"/>
    </location>
</feature>
<dbReference type="Pfam" id="PF02518">
    <property type="entry name" value="HATPase_c"/>
    <property type="match status" value="1"/>
</dbReference>
<dbReference type="InterPro" id="IPR004358">
    <property type="entry name" value="Sig_transdc_His_kin-like_C"/>
</dbReference>
<dbReference type="SMART" id="SM00388">
    <property type="entry name" value="HisKA"/>
    <property type="match status" value="1"/>
</dbReference>
<feature type="transmembrane region" description="Helical" evidence="11">
    <location>
        <begin position="793"/>
        <end position="816"/>
    </location>
</feature>
<sequence length="2497" mass="269736">MNLSNLPSCDSNTMTGTSGRRSEAFRDGRIRIAMIHHGVTPFWANVKAGAVDAAKLVNVDMTWLQPNGVFDANAMAEQISQTADTRLYDGLVVTIPSSEIASAVIQVQREHAGLPIVVMNVGMQTAAQLDVLAVLQDEIAAGELIGNALLDKGAQDFLCLSHSRKVDSILDRCSGVLKAFLARGKKLPEAVAVNKTLAFDPAAMNTQENFDQVAKYLQDHPTVDTIVALTIPTVDLALRVSMNRTVHHPAPTQVPGRNGTMWIGTFDVTKDVIQAVKNNSIAVAISQTPYVQGALPVIELFLQVSTKQKLIQKTLFTGPFLLNGSNIDSEYARDSFSDLFNFINRKKTAVVLNRDIPFESTRWNEALGGLVEAASLFGWDTISATSMQQLGSIQNELLRTAAAPNTGGIEGVIVSLADKVQFNELLTTPALDPATPIFGLGSTANWTALPSRVVFTGPSDSEIGHVFASQILSSGYAVPLCLVEENGPWWQMMQCTELHEFLTKVYGEVKVGKLSDMMLAVPINGSDYTNTNMTITSLQARIGTARENATNPILDAFSPSARLAFDSIMCTSQLLYSVVDSLYPSLRKVKSFSAAFSSSQTAPEHLRKPPSLSRALPDPSSPGVFVVGTSPKSIYSLVHNQQVTGLLDTQQYLQGFHAILMLSIRKMFPQRGKVFNQFLATGPVPINHVCESGTVFSSSTSYDLLDNTGELQTVPTEVSSRVTYPTLLCRTDDGHVLLQSWCSRCAVGTISTQADAFECTACPAGQGTNGTGQHMCTICTDDLCGTSSMPTSAILAIVLPLVLVICGVGAAVAYWVKKKRILHDKLNDDSWQLDLKKLLNPSLGGGPEGANLSVISASGNGGGEGIILPVDSNVVNLAMYPMRVMSSTEGSGARSTGARSTDEKEGDGSLPLPSRSTGSKPGSDNLNMNASTRSTSSNNTNKLIQSALNGSNSQFSLVLNTGSSAVGTWRSMPVFIKKIGSKKVPVTAELRKEIYNMRELRHPKLVEFIGVCLAPPNICIVTEFVPKGTLASVLANADHKLSWQFKFSFIEDLCRGMEFLHMSKMELHGRLTSFNCMISSRWELKITGYGLDGLFMSQEDTPLLPTPQPSQNQLEPSNSGHAHHPRNNSRPWSDPEQVWLEHNAQNITSASSASESHGNEHVPSVSRKKSSSENPRESGNSQYSSTAPLQGTVSNVSASSDLPHVGSGSDGILYYSAFETDTMCLLWVAPECLFLNSLGDYESVGTRKGDQYSAGIIFNEILTRKLPYHDYTDYPSVLELVKNQDFRPTLLNPEDASYTAEDRENIQQMNNLILACISKDTSLRPTFTTMVNRVNDINPHKTDDFITSMAAMLEKYGNDMEDLVRDRTKNLQMRTIELEEERARTHRLLVDLQKAKEGAEAAALAKSNFLANMSHEIRTPMNAVIGMSRILLDSKLNPELAECAETIESSGNQLMTVIDDILDYSKIESGNLKLESRLLDLGFVVESAVNLISAQAAAKDLNLVYEIAPDCPVEIMGDITRIRQILLNLMSNAVKFTKEGGIHLSVKVEPIAAIRIMEAAEEIGVTGPHRTGKGSRGKAGKTSKSTREEPPKRPVIILDGHSSSDDSNPSTLVPLATPVESGMPPSPTFTSTSETVRGGGTDTECLEPKHVFPASTPVKLLFAVKDTGVGIPQDRFDKLFTSFSQVDESTTREYGGTGLGLAISKRLSELMGGHMWVESMPSVGSTFFFNIILDSPAGSRTYQEHFEFPRLENKRLVIVNDSAPGRDAWKIRTDSWGMKQVRIFNSDQVMSYLQERPPAAEGEVQSLAPVGLLSKMETLIVDSDLNGSVARTPEGLMDAIQALEPKTGTTATLEGDVEPTTIPVVIFKNYRDVNSAASFSCSQQSQTASRKGENGSRWSVERISQSDTGDDGSISAYSMRGSHTSGSRGGQGCAQIYGKNYPHNSDSSSSSLSLDKTGSQTTRLSSTRPFAANMLNPGQPSHFDHSAISFDHGSMAVSPAASLQRRTSYFSSDNETTSLHDLPMTRPRVHYDSLGQSSSLISGYRRFGILHPLVYLTKPVRHSKILQALLEDPADLEAGLDMGGGGLGLGGGGGGMESSGLIMMSPMPIDRDPDSLLLTTAELGSVHPFQRVPAAATALLPPAPIMDGVSTMLSSSRSPGLTLDLSPVALPPLSLGLKDVNGGFSDSSGNAGGRHRMDSSGGSDLRFLVEPQPQPEPRARAAAEVAETPVQTRRQPLARTLARSTPRRKAGSVNVDRNGGMGTPVSASYNNYESPLIAAAAAASNSVAMRMAKMKVLVVDDNPVNLKVVSKMLARLGIEPETANNGQDAVELIERKMALMQLQEGGGSQEEVAPVADGVLAEPMPTTTITTTDGDQEGAKKHFVPYDLIFMDVWMPKMNGLDATAYIREKLSGQSGDRPYVISMTACVMEGDREKCIASGMNDYISKPLRKEELEQSLKTFVEHYERTQTPGQAASPTAAETGEQTHVQGGRHHHQC</sequence>
<feature type="region of interest" description="Disordered" evidence="10">
    <location>
        <begin position="1"/>
        <end position="21"/>
    </location>
</feature>
<dbReference type="InterPro" id="IPR036890">
    <property type="entry name" value="HATPase_C_sf"/>
</dbReference>
<dbReference type="CDD" id="cd00082">
    <property type="entry name" value="HisKA"/>
    <property type="match status" value="1"/>
</dbReference>
<feature type="compositionally biased region" description="Low complexity" evidence="10">
    <location>
        <begin position="1945"/>
        <end position="1955"/>
    </location>
</feature>
<feature type="region of interest" description="Disordered" evidence="10">
    <location>
        <begin position="1099"/>
        <end position="1134"/>
    </location>
</feature>